<dbReference type="AlphaFoldDB" id="A0A8J5YCL7"/>
<feature type="transmembrane region" description="Helical" evidence="1">
    <location>
        <begin position="95"/>
        <end position="116"/>
    </location>
</feature>
<dbReference type="EMBL" id="JAHUZN010000011">
    <property type="protein sequence ID" value="KAG8477526.1"/>
    <property type="molecule type" value="Genomic_DNA"/>
</dbReference>
<keyword evidence="3" id="KW-1185">Reference proteome</keyword>
<organism evidence="2 3">
    <name type="scientific">Gossypium anomalum</name>
    <dbReference type="NCBI Taxonomy" id="47600"/>
    <lineage>
        <taxon>Eukaryota</taxon>
        <taxon>Viridiplantae</taxon>
        <taxon>Streptophyta</taxon>
        <taxon>Embryophyta</taxon>
        <taxon>Tracheophyta</taxon>
        <taxon>Spermatophyta</taxon>
        <taxon>Magnoliopsida</taxon>
        <taxon>eudicotyledons</taxon>
        <taxon>Gunneridae</taxon>
        <taxon>Pentapetalae</taxon>
        <taxon>rosids</taxon>
        <taxon>malvids</taxon>
        <taxon>Malvales</taxon>
        <taxon>Malvaceae</taxon>
        <taxon>Malvoideae</taxon>
        <taxon>Gossypium</taxon>
    </lineage>
</organism>
<keyword evidence="1" id="KW-1133">Transmembrane helix</keyword>
<reference evidence="2 3" key="1">
    <citation type="journal article" date="2021" name="bioRxiv">
        <title>The Gossypium anomalum genome as a resource for cotton improvement and evolutionary analysis of hybrid incompatibility.</title>
        <authorList>
            <person name="Grover C.E."/>
            <person name="Yuan D."/>
            <person name="Arick M.A."/>
            <person name="Miller E.R."/>
            <person name="Hu G."/>
            <person name="Peterson D.G."/>
            <person name="Wendel J.F."/>
            <person name="Udall J.A."/>
        </authorList>
    </citation>
    <scope>NUCLEOTIDE SEQUENCE [LARGE SCALE GENOMIC DNA]</scope>
    <source>
        <strain evidence="2">JFW-Udall</strain>
        <tissue evidence="2">Leaf</tissue>
    </source>
</reference>
<evidence type="ECO:0000313" key="2">
    <source>
        <dbReference type="EMBL" id="KAG8477526.1"/>
    </source>
</evidence>
<evidence type="ECO:0000256" key="1">
    <source>
        <dbReference type="SAM" id="Phobius"/>
    </source>
</evidence>
<comment type="caution">
    <text evidence="2">The sequence shown here is derived from an EMBL/GenBank/DDBJ whole genome shotgun (WGS) entry which is preliminary data.</text>
</comment>
<proteinExistence type="predicted"/>
<sequence length="254" mass="28818">MDWMSSHDETNVRRVIPNLIYVMSQGEIKAKRGGEKRFVDMGSEEDKILESKMKGSKKTMNTFMACLWSFLVSLGGSLLLAWWEYQYHPTNRQLWMVPFGLILFFTPLIVWFAIFVSDIFSLTPDVTQPAASIHHPEKLSKQRVQVKVTAAVYLRELPRTNGYLPESGILDIGPRPRWKPSGLCDSSKCHKSNMKESNRDIIDAKAFTLTAIIEIDAQAFTSSLLLLMMFGNSRPPTAVMLSTEDNGKCRAKHL</sequence>
<feature type="transmembrane region" description="Helical" evidence="1">
    <location>
        <begin position="62"/>
        <end position="83"/>
    </location>
</feature>
<dbReference type="OrthoDB" id="1423823at2759"/>
<keyword evidence="1" id="KW-0812">Transmembrane</keyword>
<dbReference type="Pfam" id="PF16594">
    <property type="entry name" value="ATP-synt_Z"/>
    <property type="match status" value="1"/>
</dbReference>
<dbReference type="InterPro" id="IPR032238">
    <property type="entry name" value="ATP-synth_Z"/>
</dbReference>
<protein>
    <submittedName>
        <fullName evidence="2">Uncharacterized protein</fullName>
    </submittedName>
</protein>
<gene>
    <name evidence="2" type="ORF">CXB51_030891</name>
</gene>
<evidence type="ECO:0000313" key="3">
    <source>
        <dbReference type="Proteomes" id="UP000701853"/>
    </source>
</evidence>
<dbReference type="PANTHER" id="PTHR35165">
    <property type="entry name" value="OS08G0113900 PROTEIN"/>
    <property type="match status" value="1"/>
</dbReference>
<keyword evidence="1" id="KW-0472">Membrane</keyword>
<name>A0A8J5YCL7_9ROSI</name>
<dbReference type="PANTHER" id="PTHR35165:SF1">
    <property type="entry name" value="OS04G0577375 PROTEIN"/>
    <property type="match status" value="1"/>
</dbReference>
<dbReference type="Proteomes" id="UP000701853">
    <property type="component" value="Chromosome 11"/>
</dbReference>
<accession>A0A8J5YCL7</accession>